<dbReference type="EMBL" id="JACHWS010000001">
    <property type="protein sequence ID" value="MBB3036716.1"/>
    <property type="molecule type" value="Genomic_DNA"/>
</dbReference>
<dbReference type="PANTHER" id="PTHR17985:SF8">
    <property type="entry name" value="TRANSPORT AND GOLGI ORGANIZATION PROTEIN 2 HOMOLOG"/>
    <property type="match status" value="1"/>
</dbReference>
<name>A0A839RKS6_9ACTN</name>
<comment type="caution">
    <text evidence="1">The sequence shown here is derived from an EMBL/GenBank/DDBJ whole genome shotgun (WGS) entry which is preliminary data.</text>
</comment>
<evidence type="ECO:0000313" key="2">
    <source>
        <dbReference type="Proteomes" id="UP000567922"/>
    </source>
</evidence>
<dbReference type="OrthoDB" id="4380123at2"/>
<dbReference type="PANTHER" id="PTHR17985">
    <property type="entry name" value="SER/THR-RICH PROTEIN T10 IN DGCR REGION"/>
    <property type="match status" value="1"/>
</dbReference>
<proteinExistence type="predicted"/>
<dbReference type="AlphaFoldDB" id="A0A839RKS6"/>
<dbReference type="InterPro" id="IPR008551">
    <property type="entry name" value="TANGO2"/>
</dbReference>
<protein>
    <submittedName>
        <fullName evidence="1">Uncharacterized protein with NRDE domain</fullName>
    </submittedName>
</protein>
<reference evidence="1 2" key="1">
    <citation type="submission" date="2020-08" db="EMBL/GenBank/DDBJ databases">
        <title>Sequencing the genomes of 1000 actinobacteria strains.</title>
        <authorList>
            <person name="Klenk H.-P."/>
        </authorList>
    </citation>
    <scope>NUCLEOTIDE SEQUENCE [LARGE SCALE GENOMIC DNA]</scope>
    <source>
        <strain evidence="1 2">DSM 45258</strain>
    </source>
</reference>
<sequence>MCLILLAWQDNPDVPLIVAANRDEFFRRPTTGVHWWGTEPDVLAGRDELSGGTWMGVTAGKRFAAVTNFRDGAPAAGTLSRGDLPKDFLLGDLSAREYCDAATARGGEFGGFSLFVSDGSELWWTSNRGDTGPSMVQPGIHGLSNALLDTPWPKVVDGKAAFAEVAATDDGSADPEDYLAVLTDTTKAPSGSLPDTGVPRLFEKLLSSRFIRMGSYGTRASTVLRIRADGSLDLTERQFSWSGATSTTTHRIASST</sequence>
<gene>
    <name evidence="1" type="ORF">FHU29_001150</name>
</gene>
<organism evidence="1 2">
    <name type="scientific">Hoyosella altamirensis</name>
    <dbReference type="NCBI Taxonomy" id="616997"/>
    <lineage>
        <taxon>Bacteria</taxon>
        <taxon>Bacillati</taxon>
        <taxon>Actinomycetota</taxon>
        <taxon>Actinomycetes</taxon>
        <taxon>Mycobacteriales</taxon>
        <taxon>Hoyosellaceae</taxon>
        <taxon>Hoyosella</taxon>
    </lineage>
</organism>
<evidence type="ECO:0000313" key="1">
    <source>
        <dbReference type="EMBL" id="MBB3036716.1"/>
    </source>
</evidence>
<keyword evidence="2" id="KW-1185">Reference proteome</keyword>
<dbReference type="RefSeq" id="WP_064440876.1">
    <property type="nucleotide sequence ID" value="NZ_BDDI01000010.1"/>
</dbReference>
<dbReference type="Pfam" id="PF05742">
    <property type="entry name" value="TANGO2"/>
    <property type="match status" value="1"/>
</dbReference>
<accession>A0A839RKS6</accession>
<dbReference type="Proteomes" id="UP000567922">
    <property type="component" value="Unassembled WGS sequence"/>
</dbReference>